<keyword evidence="7" id="KW-1185">Reference proteome</keyword>
<dbReference type="PANTHER" id="PTHR11347">
    <property type="entry name" value="CYCLIC NUCLEOTIDE PHOSPHODIESTERASE"/>
    <property type="match status" value="1"/>
</dbReference>
<dbReference type="GO" id="GO:0046872">
    <property type="term" value="F:metal ion binding"/>
    <property type="evidence" value="ECO:0007669"/>
    <property type="project" value="UniProtKB-KW"/>
</dbReference>
<feature type="region of interest" description="Disordered" evidence="4">
    <location>
        <begin position="1"/>
        <end position="54"/>
    </location>
</feature>
<dbReference type="CDD" id="cd00077">
    <property type="entry name" value="HDc"/>
    <property type="match status" value="1"/>
</dbReference>
<dbReference type="KEGG" id="spaa:SPAPADRAFT_57887"/>
<evidence type="ECO:0000259" key="5">
    <source>
        <dbReference type="PROSITE" id="PS51845"/>
    </source>
</evidence>
<dbReference type="OrthoDB" id="546632at2759"/>
<feature type="compositionally biased region" description="Low complexity" evidence="4">
    <location>
        <begin position="35"/>
        <end position="45"/>
    </location>
</feature>
<evidence type="ECO:0000313" key="7">
    <source>
        <dbReference type="Proteomes" id="UP000000709"/>
    </source>
</evidence>
<comment type="cofactor">
    <cofactor evidence="3">
        <name>a divalent metal cation</name>
        <dbReference type="ChEBI" id="CHEBI:60240"/>
    </cofactor>
    <text evidence="3">Binds 2 divalent metal cations per subunit. Site 1 may preferentially bind zinc ions, while site 2 has a preference for magnesium and/or manganese ions.</text>
</comment>
<dbReference type="InterPro" id="IPR003607">
    <property type="entry name" value="HD/PDEase_dom"/>
</dbReference>
<organism evidence="7">
    <name type="scientific">Spathaspora passalidarum (strain NRRL Y-27907 / 11-Y1)</name>
    <dbReference type="NCBI Taxonomy" id="619300"/>
    <lineage>
        <taxon>Eukaryota</taxon>
        <taxon>Fungi</taxon>
        <taxon>Dikarya</taxon>
        <taxon>Ascomycota</taxon>
        <taxon>Saccharomycotina</taxon>
        <taxon>Pichiomycetes</taxon>
        <taxon>Debaryomycetaceae</taxon>
        <taxon>Spathaspora</taxon>
    </lineage>
</organism>
<evidence type="ECO:0000256" key="3">
    <source>
        <dbReference type="RuleBase" id="RU363067"/>
    </source>
</evidence>
<dbReference type="Gene3D" id="1.10.1300.10">
    <property type="entry name" value="3'5'-cyclic nucleotide phosphodiesterase, catalytic domain"/>
    <property type="match status" value="1"/>
</dbReference>
<evidence type="ECO:0000256" key="4">
    <source>
        <dbReference type="SAM" id="MobiDB-lite"/>
    </source>
</evidence>
<feature type="compositionally biased region" description="Basic and acidic residues" evidence="4">
    <location>
        <begin position="19"/>
        <end position="33"/>
    </location>
</feature>
<dbReference type="AlphaFoldDB" id="G3AF04"/>
<gene>
    <name evidence="6" type="ORF">SPAPADRAFT_57887</name>
</gene>
<accession>G3AF04</accession>
<dbReference type="eggNOG" id="KOG3689">
    <property type="taxonomic scope" value="Eukaryota"/>
</dbReference>
<dbReference type="InterPro" id="IPR023174">
    <property type="entry name" value="PDEase_CS"/>
</dbReference>
<dbReference type="FunCoup" id="G3AF04">
    <property type="interactions" value="115"/>
</dbReference>
<dbReference type="Pfam" id="PF00233">
    <property type="entry name" value="PDEase_I"/>
    <property type="match status" value="1"/>
</dbReference>
<dbReference type="RefSeq" id="XP_007372220.1">
    <property type="nucleotide sequence ID" value="XM_007372158.1"/>
</dbReference>
<dbReference type="EMBL" id="GL996499">
    <property type="protein sequence ID" value="EGW34808.1"/>
    <property type="molecule type" value="Genomic_DNA"/>
</dbReference>
<dbReference type="Proteomes" id="UP000000709">
    <property type="component" value="Unassembled WGS sequence"/>
</dbReference>
<evidence type="ECO:0000256" key="2">
    <source>
        <dbReference type="ARBA" id="ARBA00022801"/>
    </source>
</evidence>
<dbReference type="InterPro" id="IPR002073">
    <property type="entry name" value="PDEase_catalytic_dom"/>
</dbReference>
<sequence length="476" mass="53996">MSNRISRVETWTGTGKQPINDKYHTTHVNDHYETNSNSKSNSHNNTDSEFHPPKVSGIIPTMTYILNNNSTKGEATIEALTYFKDLILEEVDFLSLLSFDNKHLSQLCFAVGNWSFPAHELSNDDLVYCAYLMLNYALKQLGPVEDLHIPDQNELLCFIFMVRDTYKNGNPFHNFRHAVDVVQACFHFLVRLGCLPEFKQLNLDPENSQVNDKTDVSAELSKTDRHLKIVSSESDHLNPLQTLGLLTAALGHDVGHPGVTNAFMIKNGAPTSLIFNDRSVLESYHSSVFINKILAVNWNSLLSAKTDRDSGLTVRELIISSILATDMGEHFEYINKLKNLKSHDEFINYNNKVKLISSLLIKCADISNVTRPLRVSAQWAMVLAREFEEVAVLDAKLNDGKQIDINQDITYEPIPHDLQDILRENPNLHKGQIFFINTFAENLFNSVADLLPEMKYACDIIQENKGFWLVRDKQIG</sequence>
<dbReference type="GeneID" id="18872238"/>
<evidence type="ECO:0000256" key="1">
    <source>
        <dbReference type="ARBA" id="ARBA00022723"/>
    </source>
</evidence>
<dbReference type="PROSITE" id="PS00126">
    <property type="entry name" value="PDEASE_I_1"/>
    <property type="match status" value="1"/>
</dbReference>
<keyword evidence="2 3" id="KW-0378">Hydrolase</keyword>
<dbReference type="SMART" id="SM00471">
    <property type="entry name" value="HDc"/>
    <property type="match status" value="1"/>
</dbReference>
<dbReference type="OMA" id="KFHNFRH"/>
<dbReference type="SUPFAM" id="SSF109604">
    <property type="entry name" value="HD-domain/PDEase-like"/>
    <property type="match status" value="1"/>
</dbReference>
<dbReference type="STRING" id="619300.G3AF04"/>
<dbReference type="EC" id="3.1.4.-" evidence="3"/>
<proteinExistence type="inferred from homology"/>
<name>G3AF04_SPAPN</name>
<dbReference type="GO" id="GO:0004114">
    <property type="term" value="F:3',5'-cyclic-nucleotide phosphodiesterase activity"/>
    <property type="evidence" value="ECO:0007669"/>
    <property type="project" value="InterPro"/>
</dbReference>
<dbReference type="InterPro" id="IPR036971">
    <property type="entry name" value="PDEase_catalytic_dom_sf"/>
</dbReference>
<keyword evidence="1 3" id="KW-0479">Metal-binding</keyword>
<reference evidence="6 7" key="1">
    <citation type="journal article" date="2011" name="Proc. Natl. Acad. Sci. U.S.A.">
        <title>Comparative genomics of xylose-fermenting fungi for enhanced biofuel production.</title>
        <authorList>
            <person name="Wohlbach D.J."/>
            <person name="Kuo A."/>
            <person name="Sato T.K."/>
            <person name="Potts K.M."/>
            <person name="Salamov A.A."/>
            <person name="LaButti K.M."/>
            <person name="Sun H."/>
            <person name="Clum A."/>
            <person name="Pangilinan J.L."/>
            <person name="Lindquist E.A."/>
            <person name="Lucas S."/>
            <person name="Lapidus A."/>
            <person name="Jin M."/>
            <person name="Gunawan C."/>
            <person name="Balan V."/>
            <person name="Dale B.E."/>
            <person name="Jeffries T.W."/>
            <person name="Zinkel R."/>
            <person name="Barry K.W."/>
            <person name="Grigoriev I.V."/>
            <person name="Gasch A.P."/>
        </authorList>
    </citation>
    <scope>NUCLEOTIDE SEQUENCE [LARGE SCALE GENOMIC DNA]</scope>
    <source>
        <strain evidence="7">NRRL Y-27907 / 11-Y1</strain>
    </source>
</reference>
<dbReference type="HOGENOM" id="CLU_028903_0_0_1"/>
<dbReference type="InParanoid" id="G3AF04"/>
<dbReference type="PROSITE" id="PS51845">
    <property type="entry name" value="PDEASE_I_2"/>
    <property type="match status" value="1"/>
</dbReference>
<dbReference type="GO" id="GO:0007165">
    <property type="term" value="P:signal transduction"/>
    <property type="evidence" value="ECO:0007669"/>
    <property type="project" value="InterPro"/>
</dbReference>
<comment type="similarity">
    <text evidence="3">Belongs to the cyclic nucleotide phosphodiesterase family.</text>
</comment>
<evidence type="ECO:0000313" key="6">
    <source>
        <dbReference type="EMBL" id="EGW34808.1"/>
    </source>
</evidence>
<feature type="domain" description="PDEase" evidence="5">
    <location>
        <begin position="89"/>
        <end position="475"/>
    </location>
</feature>
<protein>
    <recommendedName>
        <fullName evidence="3">Phosphodiesterase</fullName>
        <ecNumber evidence="3">3.1.4.-</ecNumber>
    </recommendedName>
</protein>
<feature type="compositionally biased region" description="Polar residues" evidence="4">
    <location>
        <begin position="1"/>
        <end position="17"/>
    </location>
</feature>